<dbReference type="Gene3D" id="1.10.10.10">
    <property type="entry name" value="Winged helix-like DNA-binding domain superfamily/Winged helix DNA-binding domain"/>
    <property type="match status" value="1"/>
</dbReference>
<dbReference type="EMBL" id="JAWRCO010000002">
    <property type="protein sequence ID" value="MDW6005155.1"/>
    <property type="molecule type" value="Genomic_DNA"/>
</dbReference>
<reference evidence="7 10" key="2">
    <citation type="submission" date="2023-11" db="EMBL/GenBank/DDBJ databases">
        <title>Plant-associative lifestyle of Vibrio porteresiae and its evolutionary dynamics.</title>
        <authorList>
            <person name="Rameshkumar N."/>
            <person name="Kirti K."/>
        </authorList>
    </citation>
    <scope>NUCLEOTIDE SEQUENCE [LARGE SCALE GENOMIC DNA]</scope>
    <source>
        <strain evidence="7 10">MSSRF38</strain>
    </source>
</reference>
<evidence type="ECO:0000313" key="8">
    <source>
        <dbReference type="EMBL" id="SMS02635.1"/>
    </source>
</evidence>
<dbReference type="InterPro" id="IPR015422">
    <property type="entry name" value="PyrdxlP-dep_Trfase_small"/>
</dbReference>
<dbReference type="SUPFAM" id="SSF53383">
    <property type="entry name" value="PLP-dependent transferases"/>
    <property type="match status" value="1"/>
</dbReference>
<dbReference type="SMART" id="SM00345">
    <property type="entry name" value="HTH_GNTR"/>
    <property type="match status" value="1"/>
</dbReference>
<keyword evidence="2" id="KW-0663">Pyridoxal phosphate</keyword>
<keyword evidence="5" id="KW-0804">Transcription</keyword>
<dbReference type="InterPro" id="IPR036390">
    <property type="entry name" value="WH_DNA-bd_sf"/>
</dbReference>
<evidence type="ECO:0000256" key="1">
    <source>
        <dbReference type="ARBA" id="ARBA00005384"/>
    </source>
</evidence>
<dbReference type="AlphaFoldDB" id="A0A1Y6IY86"/>
<dbReference type="GO" id="GO:0030170">
    <property type="term" value="F:pyridoxal phosphate binding"/>
    <property type="evidence" value="ECO:0007669"/>
    <property type="project" value="InterPro"/>
</dbReference>
<dbReference type="RefSeq" id="WP_087482640.1">
    <property type="nucleotide sequence ID" value="NZ_AP024884.1"/>
</dbReference>
<dbReference type="PROSITE" id="PS50949">
    <property type="entry name" value="HTH_GNTR"/>
    <property type="match status" value="1"/>
</dbReference>
<dbReference type="InterPro" id="IPR000524">
    <property type="entry name" value="Tscrpt_reg_HTH_GntR"/>
</dbReference>
<organism evidence="8 9">
    <name type="scientific">Vibrio mangrovi</name>
    <dbReference type="NCBI Taxonomy" id="474394"/>
    <lineage>
        <taxon>Bacteria</taxon>
        <taxon>Pseudomonadati</taxon>
        <taxon>Pseudomonadota</taxon>
        <taxon>Gammaproteobacteria</taxon>
        <taxon>Vibrionales</taxon>
        <taxon>Vibrionaceae</taxon>
        <taxon>Vibrio</taxon>
    </lineage>
</organism>
<name>A0A1Y6IY86_9VIBR</name>
<dbReference type="InterPro" id="IPR015424">
    <property type="entry name" value="PyrdxlP-dep_Trfase"/>
</dbReference>
<dbReference type="PANTHER" id="PTHR46577">
    <property type="entry name" value="HTH-TYPE TRANSCRIPTIONAL REGULATORY PROTEIN GABR"/>
    <property type="match status" value="1"/>
</dbReference>
<dbReference type="PANTHER" id="PTHR46577:SF1">
    <property type="entry name" value="HTH-TYPE TRANSCRIPTIONAL REGULATORY PROTEIN GABR"/>
    <property type="match status" value="1"/>
</dbReference>
<comment type="similarity">
    <text evidence="1">In the C-terminal section; belongs to the class-I pyridoxal-phosphate-dependent aminotransferase family.</text>
</comment>
<evidence type="ECO:0000313" key="7">
    <source>
        <dbReference type="EMBL" id="MDW6005155.1"/>
    </source>
</evidence>
<dbReference type="CDD" id="cd00609">
    <property type="entry name" value="AAT_like"/>
    <property type="match status" value="1"/>
</dbReference>
<sequence length="473" mass="52840">MYKNRTRQWQISLSQRGKYPAYKLIADLIAQDIETGKLSPNDKIPPMRDLAAALHINYSTAARAYTEAKKRGLIETVTGSGTFIRGKLKSMKQPLATYELMMNMVIEPAIPTLVDEIKDVALSSIAMNDFYSLMRYQSYGGNDESIDIMTSLIQRRIPDADRNRVITTQGIHTSITALLTMLCEQNQVLCVDSLSYPGIKTVAAQLGKTLFALDRDKNGPTAISFENACQSHSVAALYLNPTMHNPTCTTIPRSRREALCDIAIRYNIPIIEDDSYGLLSESTVPPLAYYAPELTYYLGGFSKCLGPGLRVGYMLCPSQRKKEQVIGAMHSLNIMGSPLIHKLLSDWISAGTLDRMIQAIRTEAAARRNAVYQILHGYDLRMELNAFHFWLNLPKPFNKTPVEFAEELRQLEISAVASSAFSTDNNPPDALRVCIGGPISRVDMKENMKTLKEKLVLLGYPSTASGYRQQYTR</sequence>
<keyword evidence="7" id="KW-0808">Transferase</keyword>
<evidence type="ECO:0000256" key="3">
    <source>
        <dbReference type="ARBA" id="ARBA00023015"/>
    </source>
</evidence>
<dbReference type="Pfam" id="PF00392">
    <property type="entry name" value="GntR"/>
    <property type="match status" value="1"/>
</dbReference>
<evidence type="ECO:0000256" key="5">
    <source>
        <dbReference type="ARBA" id="ARBA00023163"/>
    </source>
</evidence>
<dbReference type="Gene3D" id="3.90.1150.10">
    <property type="entry name" value="Aspartate Aminotransferase, domain 1"/>
    <property type="match status" value="1"/>
</dbReference>
<evidence type="ECO:0000313" key="10">
    <source>
        <dbReference type="Proteomes" id="UP001283366"/>
    </source>
</evidence>
<dbReference type="InterPro" id="IPR036388">
    <property type="entry name" value="WH-like_DNA-bd_sf"/>
</dbReference>
<dbReference type="EMBL" id="FXXI01000011">
    <property type="protein sequence ID" value="SMS02635.1"/>
    <property type="molecule type" value="Genomic_DNA"/>
</dbReference>
<feature type="domain" description="HTH gntR-type" evidence="6">
    <location>
        <begin position="19"/>
        <end position="87"/>
    </location>
</feature>
<proteinExistence type="inferred from homology"/>
<dbReference type="CDD" id="cd07377">
    <property type="entry name" value="WHTH_GntR"/>
    <property type="match status" value="1"/>
</dbReference>
<keyword evidence="3" id="KW-0805">Transcription regulation</keyword>
<dbReference type="Pfam" id="PF00155">
    <property type="entry name" value="Aminotran_1_2"/>
    <property type="match status" value="1"/>
</dbReference>
<dbReference type="GO" id="GO:0003677">
    <property type="term" value="F:DNA binding"/>
    <property type="evidence" value="ECO:0007669"/>
    <property type="project" value="UniProtKB-KW"/>
</dbReference>
<evidence type="ECO:0000256" key="2">
    <source>
        <dbReference type="ARBA" id="ARBA00022898"/>
    </source>
</evidence>
<dbReference type="InterPro" id="IPR051446">
    <property type="entry name" value="HTH_trans_reg/aminotransferase"/>
</dbReference>
<dbReference type="OrthoDB" id="9804020at2"/>
<dbReference type="GO" id="GO:0008483">
    <property type="term" value="F:transaminase activity"/>
    <property type="evidence" value="ECO:0007669"/>
    <property type="project" value="UniProtKB-KW"/>
</dbReference>
<evidence type="ECO:0000259" key="6">
    <source>
        <dbReference type="PROSITE" id="PS50949"/>
    </source>
</evidence>
<evidence type="ECO:0000256" key="4">
    <source>
        <dbReference type="ARBA" id="ARBA00023125"/>
    </source>
</evidence>
<dbReference type="GO" id="GO:0003700">
    <property type="term" value="F:DNA-binding transcription factor activity"/>
    <property type="evidence" value="ECO:0007669"/>
    <property type="project" value="InterPro"/>
</dbReference>
<dbReference type="Proteomes" id="UP000196125">
    <property type="component" value="Unassembled WGS sequence"/>
</dbReference>
<dbReference type="Proteomes" id="UP001283366">
    <property type="component" value="Unassembled WGS sequence"/>
</dbReference>
<evidence type="ECO:0000313" key="9">
    <source>
        <dbReference type="Proteomes" id="UP000196125"/>
    </source>
</evidence>
<dbReference type="SUPFAM" id="SSF46785">
    <property type="entry name" value="Winged helix' DNA-binding domain"/>
    <property type="match status" value="1"/>
</dbReference>
<reference evidence="8 9" key="1">
    <citation type="submission" date="2017-05" db="EMBL/GenBank/DDBJ databases">
        <authorList>
            <person name="Song R."/>
            <person name="Chenine A.L."/>
            <person name="Ruprecht R.M."/>
        </authorList>
    </citation>
    <scope>NUCLEOTIDE SEQUENCE [LARGE SCALE GENOMIC DNA]</scope>
    <source>
        <strain evidence="8 9">CECT 7927</strain>
    </source>
</reference>
<accession>A0A1Y6IY86</accession>
<dbReference type="InterPro" id="IPR015421">
    <property type="entry name" value="PyrdxlP-dep_Trfase_major"/>
</dbReference>
<protein>
    <submittedName>
        <fullName evidence="7">PLP-dependent aminotransferase family protein</fullName>
    </submittedName>
    <submittedName>
        <fullName evidence="8">Putative HTH-type transcriptional regulator YjiR</fullName>
    </submittedName>
</protein>
<keyword evidence="4" id="KW-0238">DNA-binding</keyword>
<keyword evidence="7" id="KW-0032">Aminotransferase</keyword>
<dbReference type="InterPro" id="IPR004839">
    <property type="entry name" value="Aminotransferase_I/II_large"/>
</dbReference>
<gene>
    <name evidence="8" type="primary">yjiR_3</name>
    <name evidence="7" type="ORF">SBX37_20020</name>
    <name evidence="8" type="ORF">VIM7927_03969</name>
</gene>
<dbReference type="Gene3D" id="3.40.640.10">
    <property type="entry name" value="Type I PLP-dependent aspartate aminotransferase-like (Major domain)"/>
    <property type="match status" value="1"/>
</dbReference>
<keyword evidence="10" id="KW-1185">Reference proteome</keyword>